<accession>S4NKD9</accession>
<dbReference type="AlphaFoldDB" id="S4NKD9"/>
<reference evidence="1" key="2">
    <citation type="submission" date="2013-05" db="EMBL/GenBank/DDBJ databases">
        <authorList>
            <person name="Carter J.-M."/>
            <person name="Baker S.C."/>
            <person name="Pink R."/>
            <person name="Carter D.R.F."/>
            <person name="Collins A."/>
            <person name="Tomlin J."/>
            <person name="Gibbs M."/>
            <person name="Breuker C.J."/>
        </authorList>
    </citation>
    <scope>NUCLEOTIDE SEQUENCE</scope>
    <source>
        <tissue evidence="1">Ovary</tissue>
    </source>
</reference>
<protein>
    <submittedName>
        <fullName evidence="1">Uncharacterized protein</fullName>
    </submittedName>
</protein>
<proteinExistence type="predicted"/>
<reference evidence="1" key="1">
    <citation type="journal article" date="2013" name="BMC Genomics">
        <title>Unscrambling butterfly oogenesis.</title>
        <authorList>
            <person name="Carter J.M."/>
            <person name="Baker S.C."/>
            <person name="Pink R."/>
            <person name="Carter D.R."/>
            <person name="Collins A."/>
            <person name="Tomlin J."/>
            <person name="Gibbs M."/>
            <person name="Breuker C.J."/>
        </authorList>
    </citation>
    <scope>NUCLEOTIDE SEQUENCE</scope>
    <source>
        <tissue evidence="1">Ovary</tissue>
    </source>
</reference>
<dbReference type="EMBL" id="GAIX01013354">
    <property type="protein sequence ID" value="JAA79206.1"/>
    <property type="molecule type" value="Transcribed_RNA"/>
</dbReference>
<evidence type="ECO:0000313" key="1">
    <source>
        <dbReference type="EMBL" id="JAA79206.1"/>
    </source>
</evidence>
<sequence>MKHRACTRNTTKVEWFLLLQYECTRIQYVLNSVITEFIVVKSFWCITFSSDHKILREITVSTKFSCKGTP</sequence>
<organism evidence="1">
    <name type="scientific">Pararge aegeria</name>
    <name type="common">speckled wood butterfly</name>
    <dbReference type="NCBI Taxonomy" id="116150"/>
    <lineage>
        <taxon>Eukaryota</taxon>
        <taxon>Metazoa</taxon>
        <taxon>Ecdysozoa</taxon>
        <taxon>Arthropoda</taxon>
        <taxon>Hexapoda</taxon>
        <taxon>Insecta</taxon>
        <taxon>Pterygota</taxon>
        <taxon>Neoptera</taxon>
        <taxon>Endopterygota</taxon>
        <taxon>Lepidoptera</taxon>
        <taxon>Glossata</taxon>
        <taxon>Ditrysia</taxon>
        <taxon>Papilionoidea</taxon>
        <taxon>Nymphalidae</taxon>
        <taxon>Satyrinae</taxon>
        <taxon>Satyrini</taxon>
        <taxon>Parargina</taxon>
        <taxon>Pararge</taxon>
    </lineage>
</organism>
<name>S4NKD9_9NEOP</name>